<evidence type="ECO:0000256" key="2">
    <source>
        <dbReference type="SAM" id="SignalP"/>
    </source>
</evidence>
<feature type="transmembrane region" description="Helical" evidence="1">
    <location>
        <begin position="443"/>
        <end position="463"/>
    </location>
</feature>
<feature type="chain" id="PRO_5022919940" evidence="2">
    <location>
        <begin position="29"/>
        <end position="490"/>
    </location>
</feature>
<dbReference type="Proteomes" id="UP000316213">
    <property type="component" value="Unassembled WGS sequence"/>
</dbReference>
<keyword evidence="1" id="KW-0812">Transmembrane</keyword>
<dbReference type="EMBL" id="SJPM01000016">
    <property type="protein sequence ID" value="TWT91246.1"/>
    <property type="molecule type" value="Genomic_DNA"/>
</dbReference>
<proteinExistence type="predicted"/>
<keyword evidence="1" id="KW-0472">Membrane</keyword>
<evidence type="ECO:0000256" key="1">
    <source>
        <dbReference type="SAM" id="Phobius"/>
    </source>
</evidence>
<gene>
    <name evidence="3" type="ORF">Pla100_54200</name>
</gene>
<comment type="caution">
    <text evidence="3">The sequence shown here is derived from an EMBL/GenBank/DDBJ whole genome shotgun (WGS) entry which is preliminary data.</text>
</comment>
<keyword evidence="4" id="KW-1185">Reference proteome</keyword>
<accession>A0A5C5ZVQ3</accession>
<feature type="signal peptide" evidence="2">
    <location>
        <begin position="1"/>
        <end position="28"/>
    </location>
</feature>
<sequence precursor="true">MNRLLSPIVAFALVLLCVSCFHAKHAYASDRPAANVSLDNLSIRQLENRLVEIDSQLGRLASFSLRGGIGAIGYRSNWRRPPERKEWIEIELDKEYLIDEIVLVPTLWRDTHRGFQSDGFPQAIRIRAGTNNNPKGKVVAEYNLQDKIEPRIGPLVVPLKQIAASWVRIEATRLSTRAYDGKRIFQLAEIIVFSGLHNVALRQHVATSSNSKDRVGAWDERFLVDGLMPYLMDSSEGNQSLAYVSRFGEQPSLYLDLGSQRKISEVHLHAVDQGDTVPQAYAGDLGIPNRLKIEGSDSEDFANAKILLDYQRTNINDIGPIMMWRIPETTCRFVRLSAVKPEPTTQDVSVGNPSGDIRIGFAEIELYSDGQNVALGKRAFADDPPNPGDRSPNALTDGKNLFGEILPVRTWMHELAKRHDLELIRPLVIKELNRRYASQRIQLTLVTWLAAFLAVGIGVTFLIDRILRTRQLTELRIRFAADLHDELGAE</sequence>
<reference evidence="3 4" key="1">
    <citation type="submission" date="2019-02" db="EMBL/GenBank/DDBJ databases">
        <title>Deep-cultivation of Planctomycetes and their phenomic and genomic characterization uncovers novel biology.</title>
        <authorList>
            <person name="Wiegand S."/>
            <person name="Jogler M."/>
            <person name="Boedeker C."/>
            <person name="Pinto D."/>
            <person name="Vollmers J."/>
            <person name="Rivas-Marin E."/>
            <person name="Kohn T."/>
            <person name="Peeters S.H."/>
            <person name="Heuer A."/>
            <person name="Rast P."/>
            <person name="Oberbeckmann S."/>
            <person name="Bunk B."/>
            <person name="Jeske O."/>
            <person name="Meyerdierks A."/>
            <person name="Storesund J.E."/>
            <person name="Kallscheuer N."/>
            <person name="Luecker S."/>
            <person name="Lage O.M."/>
            <person name="Pohl T."/>
            <person name="Merkel B.J."/>
            <person name="Hornburger P."/>
            <person name="Mueller R.-W."/>
            <person name="Bruemmer F."/>
            <person name="Labrenz M."/>
            <person name="Spormann A.M."/>
            <person name="Op Den Camp H."/>
            <person name="Overmann J."/>
            <person name="Amann R."/>
            <person name="Jetten M.S.M."/>
            <person name="Mascher T."/>
            <person name="Medema M.H."/>
            <person name="Devos D.P."/>
            <person name="Kaster A.-K."/>
            <person name="Ovreas L."/>
            <person name="Rohde M."/>
            <person name="Galperin M.Y."/>
            <person name="Jogler C."/>
        </authorList>
    </citation>
    <scope>NUCLEOTIDE SEQUENCE [LARGE SCALE GENOMIC DNA]</scope>
    <source>
        <strain evidence="3 4">Pla100</strain>
    </source>
</reference>
<protein>
    <submittedName>
        <fullName evidence="3">F5/8 type C domain protein</fullName>
    </submittedName>
</protein>
<evidence type="ECO:0000313" key="4">
    <source>
        <dbReference type="Proteomes" id="UP000316213"/>
    </source>
</evidence>
<organism evidence="3 4">
    <name type="scientific">Neorhodopirellula pilleata</name>
    <dbReference type="NCBI Taxonomy" id="2714738"/>
    <lineage>
        <taxon>Bacteria</taxon>
        <taxon>Pseudomonadati</taxon>
        <taxon>Planctomycetota</taxon>
        <taxon>Planctomycetia</taxon>
        <taxon>Pirellulales</taxon>
        <taxon>Pirellulaceae</taxon>
        <taxon>Neorhodopirellula</taxon>
    </lineage>
</organism>
<keyword evidence="1" id="KW-1133">Transmembrane helix</keyword>
<keyword evidence="2" id="KW-0732">Signal</keyword>
<name>A0A5C5ZVQ3_9BACT</name>
<evidence type="ECO:0000313" key="3">
    <source>
        <dbReference type="EMBL" id="TWT91246.1"/>
    </source>
</evidence>
<dbReference type="AlphaFoldDB" id="A0A5C5ZVQ3"/>
<dbReference type="Gene3D" id="2.60.120.260">
    <property type="entry name" value="Galactose-binding domain-like"/>
    <property type="match status" value="2"/>
</dbReference>